<feature type="compositionally biased region" description="Basic and acidic residues" evidence="1">
    <location>
        <begin position="65"/>
        <end position="76"/>
    </location>
</feature>
<name>A0A0E0H134_ORYNI</name>
<sequence length="138" mass="15032">MRGVTTKEQRRRPCSAASMRTPVRAKASLAEAGPTTSLDKAVGSRLLRTASGSISTAAAAAIRPAGDEVARPDPTRGHGTRNGVCEADRWDRRATNELTSRSSQALFLIQWLRVRLKLHLNCFSVQIRSALISFPFKS</sequence>
<reference evidence="2" key="1">
    <citation type="submission" date="2015-04" db="UniProtKB">
        <authorList>
            <consortium name="EnsemblPlants"/>
        </authorList>
    </citation>
    <scope>IDENTIFICATION</scope>
    <source>
        <strain evidence="2">SL10</strain>
    </source>
</reference>
<dbReference type="AlphaFoldDB" id="A0A0E0H134"/>
<dbReference type="EnsemblPlants" id="ONIVA04G11450.1">
    <property type="protein sequence ID" value="ONIVA04G11450.1"/>
    <property type="gene ID" value="ONIVA04G11450"/>
</dbReference>
<evidence type="ECO:0000313" key="3">
    <source>
        <dbReference type="Proteomes" id="UP000006591"/>
    </source>
</evidence>
<feature type="region of interest" description="Disordered" evidence="1">
    <location>
        <begin position="1"/>
        <end position="37"/>
    </location>
</feature>
<feature type="region of interest" description="Disordered" evidence="1">
    <location>
        <begin position="63"/>
        <end position="84"/>
    </location>
</feature>
<dbReference type="Gramene" id="ONIVA04G11450.1">
    <property type="protein sequence ID" value="ONIVA04G11450.1"/>
    <property type="gene ID" value="ONIVA04G11450"/>
</dbReference>
<keyword evidence="3" id="KW-1185">Reference proteome</keyword>
<organism evidence="2">
    <name type="scientific">Oryza nivara</name>
    <name type="common">Indian wild rice</name>
    <name type="synonym">Oryza sativa f. spontanea</name>
    <dbReference type="NCBI Taxonomy" id="4536"/>
    <lineage>
        <taxon>Eukaryota</taxon>
        <taxon>Viridiplantae</taxon>
        <taxon>Streptophyta</taxon>
        <taxon>Embryophyta</taxon>
        <taxon>Tracheophyta</taxon>
        <taxon>Spermatophyta</taxon>
        <taxon>Magnoliopsida</taxon>
        <taxon>Liliopsida</taxon>
        <taxon>Poales</taxon>
        <taxon>Poaceae</taxon>
        <taxon>BOP clade</taxon>
        <taxon>Oryzoideae</taxon>
        <taxon>Oryzeae</taxon>
        <taxon>Oryzinae</taxon>
        <taxon>Oryza</taxon>
    </lineage>
</organism>
<reference evidence="2" key="2">
    <citation type="submission" date="2018-04" db="EMBL/GenBank/DDBJ databases">
        <title>OnivRS2 (Oryza nivara Reference Sequence Version 2).</title>
        <authorList>
            <person name="Zhang J."/>
            <person name="Kudrna D."/>
            <person name="Lee S."/>
            <person name="Talag J."/>
            <person name="Rajasekar S."/>
            <person name="Welchert J."/>
            <person name="Hsing Y.-I."/>
            <person name="Wing R.A."/>
        </authorList>
    </citation>
    <scope>NUCLEOTIDE SEQUENCE [LARGE SCALE GENOMIC DNA]</scope>
    <source>
        <strain evidence="2">SL10</strain>
    </source>
</reference>
<proteinExistence type="predicted"/>
<dbReference type="Proteomes" id="UP000006591">
    <property type="component" value="Chromosome 4"/>
</dbReference>
<protein>
    <submittedName>
        <fullName evidence="2">Uncharacterized protein</fullName>
    </submittedName>
</protein>
<evidence type="ECO:0000256" key="1">
    <source>
        <dbReference type="SAM" id="MobiDB-lite"/>
    </source>
</evidence>
<dbReference type="HOGENOM" id="CLU_1858474_0_0_1"/>
<evidence type="ECO:0000313" key="2">
    <source>
        <dbReference type="EnsemblPlants" id="ONIVA04G11450.1"/>
    </source>
</evidence>
<accession>A0A0E0H134</accession>